<evidence type="ECO:0000259" key="2">
    <source>
        <dbReference type="SMART" id="SM00974"/>
    </source>
</evidence>
<reference evidence="3" key="1">
    <citation type="submission" date="2023-01" db="EMBL/GenBank/DDBJ databases">
        <title>Exophiala dermititidis isolated from Cystic Fibrosis Patient.</title>
        <authorList>
            <person name="Kurbessoian T."/>
            <person name="Crocker A."/>
            <person name="Murante D."/>
            <person name="Hogan D.A."/>
            <person name="Stajich J.E."/>
        </authorList>
    </citation>
    <scope>NUCLEOTIDE SEQUENCE</scope>
    <source>
        <strain evidence="3">Ex8</strain>
    </source>
</reference>
<dbReference type="SMART" id="SM00974">
    <property type="entry name" value="T5orf172"/>
    <property type="match status" value="1"/>
</dbReference>
<feature type="domain" description="Bacteriophage T5 Orf172 DNA-binding" evidence="2">
    <location>
        <begin position="534"/>
        <end position="629"/>
    </location>
</feature>
<dbReference type="EMBL" id="JAJGCB010000009">
    <property type="protein sequence ID" value="KAJ8991005.1"/>
    <property type="molecule type" value="Genomic_DNA"/>
</dbReference>
<evidence type="ECO:0000313" key="4">
    <source>
        <dbReference type="Proteomes" id="UP001161757"/>
    </source>
</evidence>
<dbReference type="InterPro" id="IPR018306">
    <property type="entry name" value="Phage_T5_Orf172_DNA-bd"/>
</dbReference>
<dbReference type="InterPro" id="IPR053006">
    <property type="entry name" value="Meiosis_regulatory"/>
</dbReference>
<accession>A0AAN6IU80</accession>
<name>A0AAN6IU80_EXODE</name>
<evidence type="ECO:0000313" key="3">
    <source>
        <dbReference type="EMBL" id="KAJ8991005.1"/>
    </source>
</evidence>
<dbReference type="PANTHER" id="PTHR28094">
    <property type="entry name" value="MEIOTICALLY UP-REGULATED GENE 113 PROTEIN"/>
    <property type="match status" value="1"/>
</dbReference>
<protein>
    <recommendedName>
        <fullName evidence="2">Bacteriophage T5 Orf172 DNA-binding domain-containing protein</fullName>
    </recommendedName>
</protein>
<evidence type="ECO:0000256" key="1">
    <source>
        <dbReference type="SAM" id="MobiDB-lite"/>
    </source>
</evidence>
<comment type="caution">
    <text evidence="3">The sequence shown here is derived from an EMBL/GenBank/DDBJ whole genome shotgun (WGS) entry which is preliminary data.</text>
</comment>
<dbReference type="AlphaFoldDB" id="A0AAN6IU80"/>
<proteinExistence type="predicted"/>
<dbReference type="Pfam" id="PF10544">
    <property type="entry name" value="T5orf172"/>
    <property type="match status" value="1"/>
</dbReference>
<gene>
    <name evidence="3" type="ORF">HRR80_005063</name>
</gene>
<dbReference type="Proteomes" id="UP001161757">
    <property type="component" value="Unassembled WGS sequence"/>
</dbReference>
<sequence length="739" mass="81672">MDSRPERRVLTPKGRLAAFEAARASRDFPALLAALVLTPPRTSPFHAPYTVAAGSSFPRTPELSWDETPPAAADPPTPEFGLPLHPVDDPLLHSPLAARKVRDTLQTTKHDTSLLDLGTPFYDVKKEELCHASSSGRASRQHIKLGDHGYFQRAEQSNAEADGCTFSRAPAGTNLPGTPEVDPFAACEEKSLDHELPIKSEDEKPETASCAPLAPRPCYGPTNSHNVLLLTSAAPVTTRSPSGTIKPNPVTTITETTPALHAPPITVQPPLAVVWNLTSTLSKILPLEIAERLHTDPLRCIATTLKHQRCSRTNASKLTSDEAASLLDGLSSLQRPLDLCAAAKHTSAVVDQATCRRRHQTPARTYLRELCSYSWNFDATNDANVHGDSAIAHMVSSVLQIWLESLTRQSVKKTEAEAISRNEGLLPVKQIANPSCTVRITKEGRSNSQSSERLKPVITETSPSQVGNGTTNASLLTPVQTKPSGQFSHVFVKYQWSKKKAALSVPELIRQTLVQPLTQADLARVGCIYMFWHPGDFGYVKIGYSENVEERLRRWRHQCKFDLEQQTTSGDQDFGVDRQIQHPHRIESLIHAELKEYRVSEPRCPNCHKCHREWFNVAEDYAVKVVRKWVQAAEYLYSGRHLNISAAQLEELCKVTEDNRAKLAPLPKKGARSSGKISGSKPGTKAVGKRRGARTNKVPDSDRVVDPPTIVYANQPTDFHFTRRKALTNPAGKWQYQML</sequence>
<dbReference type="PANTHER" id="PTHR28094:SF1">
    <property type="entry name" value="MEIOTICALLY UP-REGULATED GENE 113 PROTEIN"/>
    <property type="match status" value="1"/>
</dbReference>
<feature type="region of interest" description="Disordered" evidence="1">
    <location>
        <begin position="665"/>
        <end position="707"/>
    </location>
</feature>
<organism evidence="3 4">
    <name type="scientific">Exophiala dermatitidis</name>
    <name type="common">Black yeast-like fungus</name>
    <name type="synonym">Wangiella dermatitidis</name>
    <dbReference type="NCBI Taxonomy" id="5970"/>
    <lineage>
        <taxon>Eukaryota</taxon>
        <taxon>Fungi</taxon>
        <taxon>Dikarya</taxon>
        <taxon>Ascomycota</taxon>
        <taxon>Pezizomycotina</taxon>
        <taxon>Eurotiomycetes</taxon>
        <taxon>Chaetothyriomycetidae</taxon>
        <taxon>Chaetothyriales</taxon>
        <taxon>Herpotrichiellaceae</taxon>
        <taxon>Exophiala</taxon>
    </lineage>
</organism>